<accession>A0A4Q9KU85</accession>
<comment type="caution">
    <text evidence="1">The sequence shown here is derived from an EMBL/GenBank/DDBJ whole genome shotgun (WGS) entry which is preliminary data.</text>
</comment>
<dbReference type="EMBL" id="PIXR01002448">
    <property type="protein sequence ID" value="TBT98397.1"/>
    <property type="molecule type" value="Genomic_DNA"/>
</dbReference>
<dbReference type="VEuPathDB" id="MicrosporidiaDB:CWI36_1026p0020"/>
<organism evidence="1 2">
    <name type="scientific">Hamiltosporidium magnivora</name>
    <dbReference type="NCBI Taxonomy" id="148818"/>
    <lineage>
        <taxon>Eukaryota</taxon>
        <taxon>Fungi</taxon>
        <taxon>Fungi incertae sedis</taxon>
        <taxon>Microsporidia</taxon>
        <taxon>Dubosqiidae</taxon>
        <taxon>Hamiltosporidium</taxon>
    </lineage>
</organism>
<proteinExistence type="predicted"/>
<reference evidence="1 2" key="1">
    <citation type="submission" date="2017-12" db="EMBL/GenBank/DDBJ databases">
        <authorList>
            <person name="Pombert J.-F."/>
            <person name="Haag K.L."/>
            <person name="Ebert D."/>
        </authorList>
    </citation>
    <scope>NUCLEOTIDE SEQUENCE [LARGE SCALE GENOMIC DNA]</scope>
    <source>
        <strain evidence="1">IL-BN-2</strain>
    </source>
</reference>
<evidence type="ECO:0000313" key="1">
    <source>
        <dbReference type="EMBL" id="TBT98397.1"/>
    </source>
</evidence>
<dbReference type="Proteomes" id="UP000293045">
    <property type="component" value="Unassembled WGS sequence"/>
</dbReference>
<protein>
    <submittedName>
        <fullName evidence="1">Uncharacterized protein</fullName>
    </submittedName>
</protein>
<dbReference type="AlphaFoldDB" id="A0A4Q9KU85"/>
<sequence length="133" mass="16029">MNRAVESYFFDCKPIKKEQTDKILNILKDSNSYLTHDNELLRIYEPPLYNLYIDRNSMRRVSYVFVFQDNVEHCFIFRSVREFALRNNIELYKFPKGTSKDIRKICNKKTNVNIIATFEDDPITVEIKKMFRL</sequence>
<name>A0A4Q9KU85_9MICR</name>
<gene>
    <name evidence="1" type="ORF">CWI39_2448p0010</name>
</gene>
<dbReference type="VEuPathDB" id="MicrosporidiaDB:CWI39_2448p0010"/>
<evidence type="ECO:0000313" key="2">
    <source>
        <dbReference type="Proteomes" id="UP000293045"/>
    </source>
</evidence>